<sequence length="32" mass="3753">MDFKVNLKIFGLVFKWCPKPDLNWHASKGEGF</sequence>
<organism evidence="1 2">
    <name type="scientific">Haemophilus influenzae R3021</name>
    <dbReference type="NCBI Taxonomy" id="375432"/>
    <lineage>
        <taxon>Bacteria</taxon>
        <taxon>Pseudomonadati</taxon>
        <taxon>Pseudomonadota</taxon>
        <taxon>Gammaproteobacteria</taxon>
        <taxon>Pasteurellales</taxon>
        <taxon>Pasteurellaceae</taxon>
        <taxon>Haemophilus</taxon>
    </lineage>
</organism>
<dbReference type="EMBL" id="AAZE01000009">
    <property type="protein sequence ID" value="EDJ90699.1"/>
    <property type="molecule type" value="Genomic_DNA"/>
</dbReference>
<dbReference type="AlphaFoldDB" id="A4N4P8"/>
<evidence type="ECO:0000313" key="1">
    <source>
        <dbReference type="EMBL" id="EDJ90699.1"/>
    </source>
</evidence>
<proteinExistence type="predicted"/>
<accession>A4N4P8</accession>
<evidence type="ECO:0000313" key="2">
    <source>
        <dbReference type="Proteomes" id="UP000003798"/>
    </source>
</evidence>
<gene>
    <name evidence="1" type="ORF">CGSHi22421_00005</name>
</gene>
<reference evidence="1 2" key="1">
    <citation type="journal article" date="2007" name="Genome Biol.">
        <title>Characterization and modeling of the Haemophilus influenzae core and supragenomes based on the complete genomic sequences of Rd and 12 clinical nontypeable strains.</title>
        <authorList>
            <person name="Hogg J.S."/>
            <person name="Hu F.Z."/>
            <person name="Janto B."/>
            <person name="Boissy R."/>
            <person name="Hayes J."/>
            <person name="Keefe R."/>
            <person name="Post J.C."/>
            <person name="Ehrlich G.D."/>
        </authorList>
    </citation>
    <scope>NUCLEOTIDE SEQUENCE [LARGE SCALE GENOMIC DNA]</scope>
    <source>
        <strain evidence="1 2">R3021</strain>
    </source>
</reference>
<dbReference type="Proteomes" id="UP000003798">
    <property type="component" value="Unassembled WGS sequence"/>
</dbReference>
<protein>
    <submittedName>
        <fullName evidence="1">Uncharacterized protein</fullName>
    </submittedName>
</protein>
<name>A4N4P8_HAEIF</name>